<keyword evidence="3" id="KW-1003">Cell membrane</keyword>
<gene>
    <name evidence="9" type="ordered locus">LLO_2800</name>
</gene>
<feature type="transmembrane region" description="Helical" evidence="8">
    <location>
        <begin position="521"/>
        <end position="540"/>
    </location>
</feature>
<dbReference type="GO" id="GO:0042910">
    <property type="term" value="F:xenobiotic transmembrane transporter activity"/>
    <property type="evidence" value="ECO:0007669"/>
    <property type="project" value="TreeGrafter"/>
</dbReference>
<evidence type="ECO:0000256" key="6">
    <source>
        <dbReference type="ARBA" id="ARBA00022989"/>
    </source>
</evidence>
<dbReference type="SUPFAM" id="SSF82866">
    <property type="entry name" value="Multidrug efflux transporter AcrB transmembrane domain"/>
    <property type="match status" value="2"/>
</dbReference>
<keyword evidence="7 8" id="KW-0472">Membrane</keyword>
<dbReference type="PANTHER" id="PTHR32063">
    <property type="match status" value="1"/>
</dbReference>
<feature type="transmembrane region" description="Helical" evidence="8">
    <location>
        <begin position="355"/>
        <end position="373"/>
    </location>
</feature>
<evidence type="ECO:0000256" key="5">
    <source>
        <dbReference type="ARBA" id="ARBA00022692"/>
    </source>
</evidence>
<feature type="transmembrane region" description="Helical" evidence="8">
    <location>
        <begin position="12"/>
        <end position="32"/>
    </location>
</feature>
<dbReference type="Gene3D" id="3.30.70.1430">
    <property type="entry name" value="Multidrug efflux transporter AcrB pore domain"/>
    <property type="match status" value="2"/>
</dbReference>
<evidence type="ECO:0000256" key="4">
    <source>
        <dbReference type="ARBA" id="ARBA00022519"/>
    </source>
</evidence>
<dbReference type="PRINTS" id="PR00702">
    <property type="entry name" value="ACRIFLAVINRP"/>
</dbReference>
<evidence type="ECO:0000256" key="3">
    <source>
        <dbReference type="ARBA" id="ARBA00022475"/>
    </source>
</evidence>
<evidence type="ECO:0000256" key="2">
    <source>
        <dbReference type="ARBA" id="ARBA00022448"/>
    </source>
</evidence>
<evidence type="ECO:0000256" key="1">
    <source>
        <dbReference type="ARBA" id="ARBA00004429"/>
    </source>
</evidence>
<dbReference type="HOGENOM" id="CLU_002755_1_2_6"/>
<accession>D3HLB4</accession>
<dbReference type="InterPro" id="IPR027463">
    <property type="entry name" value="AcrB_DN_DC_subdom"/>
</dbReference>
<dbReference type="EMBL" id="FN650140">
    <property type="protein sequence ID" value="CBJ13233.1"/>
    <property type="molecule type" value="Genomic_DNA"/>
</dbReference>
<dbReference type="SUPFAM" id="SSF82693">
    <property type="entry name" value="Multidrug efflux transporter AcrB pore domain, PN1, PN2, PC1 and PC2 subdomains"/>
    <property type="match status" value="3"/>
</dbReference>
<dbReference type="AlphaFoldDB" id="D3HLB4"/>
<keyword evidence="10" id="KW-1185">Reference proteome</keyword>
<dbReference type="Gene3D" id="3.30.70.1320">
    <property type="entry name" value="Multidrug efflux transporter AcrB pore domain like"/>
    <property type="match status" value="1"/>
</dbReference>
<dbReference type="STRING" id="661367.LLO_2800"/>
<dbReference type="Gene3D" id="3.30.70.1440">
    <property type="entry name" value="Multidrug efflux transporter AcrB pore domain"/>
    <property type="match status" value="1"/>
</dbReference>
<evidence type="ECO:0000313" key="10">
    <source>
        <dbReference type="Proteomes" id="UP000001060"/>
    </source>
</evidence>
<feature type="transmembrane region" description="Helical" evidence="8">
    <location>
        <begin position="839"/>
        <end position="855"/>
    </location>
</feature>
<dbReference type="KEGG" id="llo:LLO_2800"/>
<feature type="transmembrane region" description="Helical" evidence="8">
    <location>
        <begin position="969"/>
        <end position="995"/>
    </location>
</feature>
<feature type="transmembrane region" description="Helical" evidence="8">
    <location>
        <begin position="938"/>
        <end position="957"/>
    </location>
</feature>
<dbReference type="FunFam" id="1.20.1640.10:FF:000001">
    <property type="entry name" value="Efflux pump membrane transporter"/>
    <property type="match status" value="1"/>
</dbReference>
<reference evidence="9 10" key="1">
    <citation type="journal article" date="2010" name="PLoS Genet.">
        <title>Analysis of the Legionella longbeachae genome and transcriptome uncovers unique strategies to cause Legionnaires' disease.</title>
        <authorList>
            <person name="Cazalet C."/>
            <person name="Gomez-Valero L."/>
            <person name="Rusniok C."/>
            <person name="Lomma M."/>
            <person name="Dervins-Ravault D."/>
            <person name="Newton H."/>
            <person name="Sansom F."/>
            <person name="Jarraud S."/>
            <person name="Zidane N."/>
            <person name="Ma L."/>
            <person name="Bouchier C."/>
            <person name="Etienne J."/>
            <person name="Hartland E."/>
            <person name="Buchrieser C."/>
        </authorList>
    </citation>
    <scope>NUCLEOTIDE SEQUENCE [LARGE SCALE GENOMIC DNA]</scope>
    <source>
        <strain evidence="9 10">NSW150</strain>
    </source>
</reference>
<feature type="transmembrane region" description="Helical" evidence="8">
    <location>
        <begin position="427"/>
        <end position="448"/>
    </location>
</feature>
<dbReference type="Gene3D" id="1.20.1640.10">
    <property type="entry name" value="Multidrug efflux transporter AcrB transmembrane domain"/>
    <property type="match status" value="2"/>
</dbReference>
<protein>
    <submittedName>
        <fullName evidence="9">Putative integral membrane protein, AcrB/AcrD/AcrF family</fullName>
    </submittedName>
</protein>
<keyword evidence="2" id="KW-0813">Transport</keyword>
<dbReference type="Proteomes" id="UP000001060">
    <property type="component" value="Chromosome"/>
</dbReference>
<evidence type="ECO:0000256" key="8">
    <source>
        <dbReference type="SAM" id="Phobius"/>
    </source>
</evidence>
<feature type="transmembrane region" description="Helical" evidence="8">
    <location>
        <begin position="862"/>
        <end position="886"/>
    </location>
</feature>
<dbReference type="Gene3D" id="3.30.2090.10">
    <property type="entry name" value="Multidrug efflux transporter AcrB TolC docking domain, DN and DC subdomains"/>
    <property type="match status" value="2"/>
</dbReference>
<feature type="transmembrane region" description="Helical" evidence="8">
    <location>
        <begin position="460"/>
        <end position="486"/>
    </location>
</feature>
<dbReference type="eggNOG" id="COG0841">
    <property type="taxonomic scope" value="Bacteria"/>
</dbReference>
<keyword evidence="5 8" id="KW-0812">Transmembrane</keyword>
<dbReference type="Pfam" id="PF00873">
    <property type="entry name" value="ACR_tran"/>
    <property type="match status" value="1"/>
</dbReference>
<feature type="transmembrane region" description="Helical" evidence="8">
    <location>
        <begin position="333"/>
        <end position="349"/>
    </location>
</feature>
<name>D3HLB4_LEGLN</name>
<dbReference type="GeneID" id="40926996"/>
<organism evidence="9 10">
    <name type="scientific">Legionella longbeachae serogroup 1 (strain NSW150)</name>
    <dbReference type="NCBI Taxonomy" id="661367"/>
    <lineage>
        <taxon>Bacteria</taxon>
        <taxon>Pseudomonadati</taxon>
        <taxon>Pseudomonadota</taxon>
        <taxon>Gammaproteobacteria</taxon>
        <taxon>Legionellales</taxon>
        <taxon>Legionellaceae</taxon>
        <taxon>Legionella</taxon>
    </lineage>
</organism>
<keyword evidence="6 8" id="KW-1133">Transmembrane helix</keyword>
<dbReference type="GO" id="GO:0005886">
    <property type="term" value="C:plasma membrane"/>
    <property type="evidence" value="ECO:0007669"/>
    <property type="project" value="UniProtKB-SubCell"/>
</dbReference>
<dbReference type="PANTHER" id="PTHR32063:SF23">
    <property type="entry name" value="HAE1 FAMILY EFFLLUX PUMP PERMEASE COMPONENT"/>
    <property type="match status" value="1"/>
</dbReference>
<dbReference type="OrthoDB" id="9758297at2"/>
<sequence length="1022" mass="113188">MKFTSYFLKHPVIAIILNCMILLLGILCFNSLPLREYPNISFPVITISTNYPNASPELVESVVTNPLEEQLAGVEGLESITSRSNTGNSYITLRFRPGMPMEKALNATHEAARLAQAQLPAAVKAPVIERQKHSDGLPFIGIALESSSLNFGELTHYANLNLKNVFRSLKGVSSVEVWGQPFTYTIKFDQRKLHAYGINVDEVAHAIANNRLSLPAGNYQNKIPTTLDFELKTPEDYENLVIKTQNHHPVFLKSLAQVQLTTDNNQFRVKVNGHSGLVLAINRSNDANPIDVSQNVRKELKALEKNLPEDLKINIIIDQSEFIQASLKNIQSTILESIFLVLAIIFIFLRNLRATIIPLIAIPISLCGSLLFLKIAGFSINQMTLLAMVLAVGLVVDDAIIVLENIWRHIEEGLSPMNAASQGAKQIGFAIIAMTLTLTSVYAPIGFIDGLLGQLFIEFAVALAGSVFISGVVALTLSPLMCATFLHKNTKQLWPIIDSALGHLSQYYYKILNIIIYRKKTILFILVLSFSSSLLFYKIMPGETAPKEDRGLIGVYTPPISGDNLDTMEQNTKRVQQSIGKIPEAQNTLTFLGDWGSSIVIPLKSHQQRERSAEQIIHTLKPKVEQLPSIDASVWSWDSGLPGIDDTRNNSELELVISTTENFRQLFEATEHFKKILDQNKEFASTRYDLRLDAMGYSINIDKNALAQLDLTPAQVAKTIEVFFSGDKSLSFQKDGISYNLSLQGSSKPWTLDELYLTTPSGKRISLSSVAQMKRRAQPTALEHVNQMRSTTLYAQLPERQSFKNGMDKLLKSAKENLPSQYKLSWSGSAKAYNESSQTMLLLFVLSLLFIYAILAAQFENFIYPLIILFTVPLACFGALLFAYLLGQSLNIYTQVGLVTLVGLISKHGILIVEFANQLQKEGFALTDAIKKSCALRLRPILMTTGAMVFGAIPLVLSHDAGSEARHAIGIVLIGGLCIGTLFTLFVLPTVYFMISQSIANANFEKLKSKQVKLTKILLLIG</sequence>
<dbReference type="SUPFAM" id="SSF82714">
    <property type="entry name" value="Multidrug efflux transporter AcrB TolC docking domain, DN and DC subdomains"/>
    <property type="match status" value="2"/>
</dbReference>
<evidence type="ECO:0000256" key="7">
    <source>
        <dbReference type="ARBA" id="ARBA00023136"/>
    </source>
</evidence>
<evidence type="ECO:0000313" key="9">
    <source>
        <dbReference type="EMBL" id="CBJ13233.1"/>
    </source>
</evidence>
<keyword evidence="4" id="KW-0997">Cell inner membrane</keyword>
<proteinExistence type="predicted"/>
<dbReference type="InterPro" id="IPR001036">
    <property type="entry name" value="Acrflvin-R"/>
</dbReference>
<dbReference type="RefSeq" id="WP_003635107.1">
    <property type="nucleotide sequence ID" value="NC_013861.1"/>
</dbReference>
<comment type="subcellular location">
    <subcellularLocation>
        <location evidence="1">Cell inner membrane</location>
        <topology evidence="1">Multi-pass membrane protein</topology>
    </subcellularLocation>
</comment>